<keyword evidence="1" id="KW-1185">Reference proteome</keyword>
<evidence type="ECO:0000313" key="1">
    <source>
        <dbReference type="Proteomes" id="UP000492821"/>
    </source>
</evidence>
<organism evidence="1 2">
    <name type="scientific">Panagrellus redivivus</name>
    <name type="common">Microworm</name>
    <dbReference type="NCBI Taxonomy" id="6233"/>
    <lineage>
        <taxon>Eukaryota</taxon>
        <taxon>Metazoa</taxon>
        <taxon>Ecdysozoa</taxon>
        <taxon>Nematoda</taxon>
        <taxon>Chromadorea</taxon>
        <taxon>Rhabditida</taxon>
        <taxon>Tylenchina</taxon>
        <taxon>Panagrolaimomorpha</taxon>
        <taxon>Panagrolaimoidea</taxon>
        <taxon>Panagrolaimidae</taxon>
        <taxon>Panagrellus</taxon>
    </lineage>
</organism>
<reference evidence="1" key="1">
    <citation type="journal article" date="2013" name="Genetics">
        <title>The draft genome and transcriptome of Panagrellus redivivus are shaped by the harsh demands of a free-living lifestyle.</title>
        <authorList>
            <person name="Srinivasan J."/>
            <person name="Dillman A.R."/>
            <person name="Macchietto M.G."/>
            <person name="Heikkinen L."/>
            <person name="Lakso M."/>
            <person name="Fracchia K.M."/>
            <person name="Antoshechkin I."/>
            <person name="Mortazavi A."/>
            <person name="Wong G."/>
            <person name="Sternberg P.W."/>
        </authorList>
    </citation>
    <scope>NUCLEOTIDE SEQUENCE [LARGE SCALE GENOMIC DNA]</scope>
    <source>
        <strain evidence="1">MT8872</strain>
    </source>
</reference>
<protein>
    <submittedName>
        <fullName evidence="2">FBD domain-containing protein</fullName>
    </submittedName>
</protein>
<dbReference type="AlphaFoldDB" id="A0A7E4W419"/>
<accession>A0A7E4W419</accession>
<dbReference type="WBParaSite" id="Pan_g6061.t1">
    <property type="protein sequence ID" value="Pan_g6061.t1"/>
    <property type="gene ID" value="Pan_g6061"/>
</dbReference>
<reference evidence="2" key="2">
    <citation type="submission" date="2020-10" db="UniProtKB">
        <authorList>
            <consortium name="WormBaseParasite"/>
        </authorList>
    </citation>
    <scope>IDENTIFICATION</scope>
</reference>
<proteinExistence type="predicted"/>
<dbReference type="Proteomes" id="UP000492821">
    <property type="component" value="Unassembled WGS sequence"/>
</dbReference>
<evidence type="ECO:0000313" key="2">
    <source>
        <dbReference type="WBParaSite" id="Pan_g6061.t1"/>
    </source>
</evidence>
<sequence>MTYPIAKLPYGLRRRLGKLATPAERYNLQVAAGCKNICPPQLQTIEGSEYLDIWRKADGLVVIQFDDKTISFESFDSNTLWQCEATCFDSLNETDLTMEVFMLTPIALVMINCNTTPLFIQKAASVIRGCVNSLTIECGHRSAFGSVPICLTTVFTAFPDLEALVVGCDLLPAPWVPDQPTKLQILSMYVHNLDAIRDLNFNEFFKKQSSGFQMRLNMYYFPAQCMPEFETVINQYFKPCNEELADLICFNVSSDLFFKRRFINCLRPD</sequence>
<name>A0A7E4W419_PANRE</name>